<feature type="compositionally biased region" description="Acidic residues" evidence="4">
    <location>
        <begin position="675"/>
        <end position="688"/>
    </location>
</feature>
<dbReference type="GO" id="GO:0006508">
    <property type="term" value="P:proteolysis"/>
    <property type="evidence" value="ECO:0007669"/>
    <property type="project" value="UniProtKB-KW"/>
</dbReference>
<feature type="domain" description="Prohead serine protease" evidence="5">
    <location>
        <begin position="90"/>
        <end position="161"/>
    </location>
</feature>
<evidence type="ECO:0000256" key="3">
    <source>
        <dbReference type="ARBA" id="ARBA00022801"/>
    </source>
</evidence>
<dbReference type="InterPro" id="IPR054613">
    <property type="entry name" value="Peptidase_S78_dom"/>
</dbReference>
<name>A0A919EBF6_9ACTN</name>
<keyword evidence="1" id="KW-1188">Viral release from host cell</keyword>
<evidence type="ECO:0000256" key="2">
    <source>
        <dbReference type="ARBA" id="ARBA00022670"/>
    </source>
</evidence>
<dbReference type="Gene3D" id="3.90.1140.10">
    <property type="entry name" value="Cyclic phosphodiesterase"/>
    <property type="match status" value="1"/>
</dbReference>
<evidence type="ECO:0000259" key="5">
    <source>
        <dbReference type="Pfam" id="PF04586"/>
    </source>
</evidence>
<dbReference type="Proteomes" id="UP000638313">
    <property type="component" value="Unassembled WGS sequence"/>
</dbReference>
<dbReference type="RefSeq" id="WP_190128481.1">
    <property type="nucleotide sequence ID" value="NZ_BNBD01000002.1"/>
</dbReference>
<dbReference type="InterPro" id="IPR009097">
    <property type="entry name" value="Cyclic_Pdiesterase"/>
</dbReference>
<keyword evidence="7" id="KW-1185">Reference proteome</keyword>
<proteinExistence type="predicted"/>
<dbReference type="Pfam" id="PF13563">
    <property type="entry name" value="2_5_RNA_ligase2"/>
    <property type="match status" value="1"/>
</dbReference>
<dbReference type="GO" id="GO:0008233">
    <property type="term" value="F:peptidase activity"/>
    <property type="evidence" value="ECO:0007669"/>
    <property type="project" value="UniProtKB-KW"/>
</dbReference>
<reference evidence="6" key="2">
    <citation type="submission" date="2020-09" db="EMBL/GenBank/DDBJ databases">
        <authorList>
            <person name="Sun Q."/>
            <person name="Ohkuma M."/>
        </authorList>
    </citation>
    <scope>NUCLEOTIDE SEQUENCE</scope>
    <source>
        <strain evidence="6">JCM 4059</strain>
    </source>
</reference>
<organism evidence="6 7">
    <name type="scientific">Streptomyces mashuensis</name>
    <dbReference type="NCBI Taxonomy" id="33904"/>
    <lineage>
        <taxon>Bacteria</taxon>
        <taxon>Bacillati</taxon>
        <taxon>Actinomycetota</taxon>
        <taxon>Actinomycetes</taxon>
        <taxon>Kitasatosporales</taxon>
        <taxon>Streptomycetaceae</taxon>
        <taxon>Streptomyces</taxon>
    </lineage>
</organism>
<keyword evidence="2" id="KW-0645">Protease</keyword>
<evidence type="ECO:0000313" key="6">
    <source>
        <dbReference type="EMBL" id="GHF33604.1"/>
    </source>
</evidence>
<dbReference type="SUPFAM" id="SSF55144">
    <property type="entry name" value="LigT-like"/>
    <property type="match status" value="1"/>
</dbReference>
<protein>
    <recommendedName>
        <fullName evidence="5">Prohead serine protease domain-containing protein</fullName>
    </recommendedName>
</protein>
<dbReference type="EMBL" id="BNBD01000002">
    <property type="protein sequence ID" value="GHF33604.1"/>
    <property type="molecule type" value="Genomic_DNA"/>
</dbReference>
<gene>
    <name evidence="6" type="ORF">GCM10010218_13370</name>
</gene>
<evidence type="ECO:0000256" key="1">
    <source>
        <dbReference type="ARBA" id="ARBA00022612"/>
    </source>
</evidence>
<feature type="region of interest" description="Disordered" evidence="4">
    <location>
        <begin position="346"/>
        <end position="369"/>
    </location>
</feature>
<reference evidence="6" key="1">
    <citation type="journal article" date="2014" name="Int. J. Syst. Evol. Microbiol.">
        <title>Complete genome sequence of Corynebacterium casei LMG S-19264T (=DSM 44701T), isolated from a smear-ripened cheese.</title>
        <authorList>
            <consortium name="US DOE Joint Genome Institute (JGI-PGF)"/>
            <person name="Walter F."/>
            <person name="Albersmeier A."/>
            <person name="Kalinowski J."/>
            <person name="Ruckert C."/>
        </authorList>
    </citation>
    <scope>NUCLEOTIDE SEQUENCE</scope>
    <source>
        <strain evidence="6">JCM 4059</strain>
    </source>
</reference>
<dbReference type="AlphaFoldDB" id="A0A919EBF6"/>
<sequence>MPTAPTPRAPVPRKGICRAIFAVTGVVDEVADLIVPGAFAHTLATRPVKTVWHHEWKDPIGVVLEIAEWQPGDPRFAEIPSWPAGAGALVATIQFNLRTSKGRDVYEQVRQWHDHGEAQFSIGYRVPPSGATKRSDGVRVIHKLDLYEVSPVLHGAHPMTRSLEVKADPGTVELEHKATASTGHIDVKAAESQAGRGAMVALYLPANTASRIAHPQGTAARDLHITLAYLGDADKIPGHPDDLAGIVAAALDGAAPLSGTIGGIGRFPDSGDGEPAFVPVDVPGLAELRERVVRALALSPLSAALQTTHGFTPHVTLGYDLPENLTAVPPIPVAFDTVHVVRGPDSTPVRLTGPAASEPTADTEPARVSTTDLRASIEAKTARAAVLEAKAAGGLDKNRGDAEQLRHWYVRGEGAAQIAWGTAGDFDRCVTIAGRHMSPDKAKGYCNLRHHDATGAYPATHAAESKSARTAVLEAKSRITSGATVSPIQPLPASYEEIRDRVGAAVRRLLATEDGTWTCIEATYPDRAIVSVHQDGGVVNYAVPYDSVGPEISLGAPQPVELTTVVIPDQGPARAADSSETTDSRVVRPTMRALADATARIQAADGAEQLEPVRATVGELLAALSSKGLDINPDDQPDQEQPVAAPSPMAGSGIDLWDDDPYDEPHDSTPGLDGGTDEDPEDGEDDEDTVRLDPAEVKAQLAAIQG</sequence>
<accession>A0A919EBF6</accession>
<keyword evidence="3" id="KW-0378">Hydrolase</keyword>
<comment type="caution">
    <text evidence="6">The sequence shown here is derived from an EMBL/GenBank/DDBJ whole genome shotgun (WGS) entry which is preliminary data.</text>
</comment>
<evidence type="ECO:0000313" key="7">
    <source>
        <dbReference type="Proteomes" id="UP000638313"/>
    </source>
</evidence>
<feature type="region of interest" description="Disordered" evidence="4">
    <location>
        <begin position="628"/>
        <end position="694"/>
    </location>
</feature>
<evidence type="ECO:0000256" key="4">
    <source>
        <dbReference type="SAM" id="MobiDB-lite"/>
    </source>
</evidence>
<dbReference type="Pfam" id="PF04586">
    <property type="entry name" value="Peptidase_S78"/>
    <property type="match status" value="1"/>
</dbReference>